<protein>
    <submittedName>
        <fullName evidence="1">Uncharacterized protein</fullName>
    </submittedName>
</protein>
<reference evidence="2" key="1">
    <citation type="submission" date="2015-01" db="EMBL/GenBank/DDBJ databases">
        <authorList>
            <person name="Aksoy S."/>
            <person name="Warren W."/>
            <person name="Wilson R.K."/>
        </authorList>
    </citation>
    <scope>NUCLEOTIDE SEQUENCE [LARGE SCALE GENOMIC DNA]</scope>
    <source>
        <strain evidence="2">IAEA</strain>
    </source>
</reference>
<dbReference type="AlphaFoldDB" id="A0A1B0C204"/>
<reference evidence="1" key="2">
    <citation type="submission" date="2020-05" db="UniProtKB">
        <authorList>
            <consortium name="EnsemblMetazoa"/>
        </authorList>
    </citation>
    <scope>IDENTIFICATION</scope>
    <source>
        <strain evidence="1">IAEA</strain>
    </source>
</reference>
<dbReference type="EMBL" id="JXJN01024280">
    <property type="status" value="NOT_ANNOTATED_CDS"/>
    <property type="molecule type" value="Genomic_DNA"/>
</dbReference>
<dbReference type="VEuPathDB" id="VectorBase:GPPI046959"/>
<sequence length="74" mass="8618">MTDYVWYARKLGLAWAVKTTEGHISDCQNLQLNTDSEDDEPFLGFELGKNQVTGPIEVWREEYRDPNRRQLSGE</sequence>
<proteinExistence type="predicted"/>
<accession>A0A1B0C204</accession>
<dbReference type="EnsemblMetazoa" id="GPPI046959-RA">
    <property type="protein sequence ID" value="GPPI046959-PA"/>
    <property type="gene ID" value="GPPI046959"/>
</dbReference>
<evidence type="ECO:0000313" key="1">
    <source>
        <dbReference type="EnsemblMetazoa" id="GPPI046959-PA"/>
    </source>
</evidence>
<name>A0A1B0C204_9MUSC</name>
<evidence type="ECO:0000313" key="2">
    <source>
        <dbReference type="Proteomes" id="UP000092460"/>
    </source>
</evidence>
<organism evidence="1 2">
    <name type="scientific">Glossina palpalis gambiensis</name>
    <dbReference type="NCBI Taxonomy" id="67801"/>
    <lineage>
        <taxon>Eukaryota</taxon>
        <taxon>Metazoa</taxon>
        <taxon>Ecdysozoa</taxon>
        <taxon>Arthropoda</taxon>
        <taxon>Hexapoda</taxon>
        <taxon>Insecta</taxon>
        <taxon>Pterygota</taxon>
        <taxon>Neoptera</taxon>
        <taxon>Endopterygota</taxon>
        <taxon>Diptera</taxon>
        <taxon>Brachycera</taxon>
        <taxon>Muscomorpha</taxon>
        <taxon>Hippoboscoidea</taxon>
        <taxon>Glossinidae</taxon>
        <taxon>Glossina</taxon>
    </lineage>
</organism>
<keyword evidence="2" id="KW-1185">Reference proteome</keyword>
<dbReference type="Proteomes" id="UP000092460">
    <property type="component" value="Unassembled WGS sequence"/>
</dbReference>